<dbReference type="EMBL" id="SDMP01000010">
    <property type="protein sequence ID" value="RYR33078.1"/>
    <property type="molecule type" value="Genomic_DNA"/>
</dbReference>
<dbReference type="CDD" id="cd04480">
    <property type="entry name" value="RPA1_DBD_A_like"/>
    <property type="match status" value="1"/>
</dbReference>
<organism evidence="2 3">
    <name type="scientific">Arachis hypogaea</name>
    <name type="common">Peanut</name>
    <dbReference type="NCBI Taxonomy" id="3818"/>
    <lineage>
        <taxon>Eukaryota</taxon>
        <taxon>Viridiplantae</taxon>
        <taxon>Streptophyta</taxon>
        <taxon>Embryophyta</taxon>
        <taxon>Tracheophyta</taxon>
        <taxon>Spermatophyta</taxon>
        <taxon>Magnoliopsida</taxon>
        <taxon>eudicotyledons</taxon>
        <taxon>Gunneridae</taxon>
        <taxon>Pentapetalae</taxon>
        <taxon>rosids</taxon>
        <taxon>fabids</taxon>
        <taxon>Fabales</taxon>
        <taxon>Fabaceae</taxon>
        <taxon>Papilionoideae</taxon>
        <taxon>50 kb inversion clade</taxon>
        <taxon>dalbergioids sensu lato</taxon>
        <taxon>Dalbergieae</taxon>
        <taxon>Pterocarpus clade</taxon>
        <taxon>Arachis</taxon>
    </lineage>
</organism>
<dbReference type="InterPro" id="IPR003871">
    <property type="entry name" value="RFA1B/D_OB_1st"/>
</dbReference>
<dbReference type="AlphaFoldDB" id="A0A445B343"/>
<name>A0A445B343_ARAHY</name>
<dbReference type="Proteomes" id="UP000289738">
    <property type="component" value="Chromosome A10"/>
</dbReference>
<dbReference type="SUPFAM" id="SSF50249">
    <property type="entry name" value="Nucleic acid-binding proteins"/>
    <property type="match status" value="3"/>
</dbReference>
<comment type="caution">
    <text evidence="2">The sequence shown here is derived from an EMBL/GenBank/DDBJ whole genome shotgun (WGS) entry which is preliminary data.</text>
</comment>
<protein>
    <recommendedName>
        <fullName evidence="1">Replication protein A 70 kDa DNA-binding subunit B/D first OB fold domain-containing protein</fullName>
    </recommendedName>
</protein>
<keyword evidence="3" id="KW-1185">Reference proteome</keyword>
<accession>A0A445B343</accession>
<gene>
    <name evidence="2" type="ORF">Ahy_A10g047639</name>
</gene>
<dbReference type="Pfam" id="PF02721">
    <property type="entry name" value="DUF223"/>
    <property type="match status" value="1"/>
</dbReference>
<proteinExistence type="predicted"/>
<sequence>MFGDVVGEDKVFKVEILPAVDPDYSGSFKIVNVFSDNSEPATTDDYMNARLHDPIFPPIYDACLQYGIGEDYKTQVVCDNSIQSETIEDIITDLISPNRCYSDVENGGFVFILGTISSVFKNHKWWFSTCLCGSLVSANKQILSCDLCQLQCIDAVPRFCLKIVASHANGNNIFVLKDREVVQLIKTRCSTFLDNHLELNQGSYCKVVPLKLISSLLHKKVVFMVDARPVGYEMNRSVYIVQQIWDDASVINVFEAAAEMNEHKIWLDSFYSTSQILVMNFGICSAIEPDKMSLPIDPVQKISPWKETWSIEAKILTIWEDASIVNENMQKLLHMVLMDKQHHKVQATVDHDLITTFIHQLKEGHVFIISDFKVIPNGGLVRVTRHRFRILFKCSTSIVAAADRDIPNPGLSLTSMDEILQKRSDYEYLIDFVGVLCGLKRKTDVEFNGKIFRVIVLAVFADGKKIPCILVGECSALMDINSLKKYQRAPVLILESFKIQVNGDKVSLQNVINVSRVSINRDMQETMNFLNGYHIASHDFSRLCSDENGDLVCVIDDESFDWKLMRTIANLKGNNELCGKEVQHFMTRIKILVEDGTSCGMFVLLDSAATKLLGRTCSDVFLLLEDEMEKIEHPYCPQFFHQLIGKEIVFKVQAKRINSPGYCGTFKIINVISDARFFRKVQSDQCIKDVTSDSGFSPILEDFSQCGQLRSYHNQVVSGVPIQLHSVKEMLADILCAKIYSSASRNDQICILIGEIIDVPKHQKWWYYCCLCNAPVSHVGNLFYCYLCKVECFDVIRRYRIKIIVSHSNGSNIFILEDDDVMQILKKSCLDFLMDQGNSSQSTDDYTIPNSMISQLMNKKIVFIVDPRPIGYDLNKSLHVVRAICDDVDIVSFLEDSIHDNQQQKFPLDPFVPHFPFEFKNPVEFHSNATVQCSSSSAAPLHDASPISVLNWNCWTVNHAFHARICSSQGSNLVGNHQPLTIREELRRAFGHCENTSDAVERMDECSA</sequence>
<evidence type="ECO:0000313" key="2">
    <source>
        <dbReference type="EMBL" id="RYR33078.1"/>
    </source>
</evidence>
<reference evidence="2 3" key="1">
    <citation type="submission" date="2019-01" db="EMBL/GenBank/DDBJ databases">
        <title>Sequencing of cultivated peanut Arachis hypogaea provides insights into genome evolution and oil improvement.</title>
        <authorList>
            <person name="Chen X."/>
        </authorList>
    </citation>
    <scope>NUCLEOTIDE SEQUENCE [LARGE SCALE GENOMIC DNA]</scope>
    <source>
        <strain evidence="3">cv. Fuhuasheng</strain>
        <tissue evidence="2">Leaves</tissue>
    </source>
</reference>
<feature type="domain" description="Replication protein A 70 kDa DNA-binding subunit B/D first OB fold" evidence="1">
    <location>
        <begin position="297"/>
        <end position="399"/>
    </location>
</feature>
<dbReference type="PANTHER" id="PTHR47165">
    <property type="entry name" value="OS03G0429900 PROTEIN"/>
    <property type="match status" value="1"/>
</dbReference>
<dbReference type="InterPro" id="IPR012340">
    <property type="entry name" value="NA-bd_OB-fold"/>
</dbReference>
<evidence type="ECO:0000259" key="1">
    <source>
        <dbReference type="Pfam" id="PF02721"/>
    </source>
</evidence>
<dbReference type="Gene3D" id="2.40.50.140">
    <property type="entry name" value="Nucleic acid-binding proteins"/>
    <property type="match status" value="5"/>
</dbReference>
<evidence type="ECO:0000313" key="3">
    <source>
        <dbReference type="Proteomes" id="UP000289738"/>
    </source>
</evidence>
<dbReference type="STRING" id="3818.A0A445B343"/>
<dbReference type="PANTHER" id="PTHR47165:SF4">
    <property type="entry name" value="OS03G0429900 PROTEIN"/>
    <property type="match status" value="1"/>
</dbReference>